<dbReference type="VEuPathDB" id="FungiDB:RhiirFUN_002331"/>
<gene>
    <name evidence="1" type="ORF">GLOINDRAFT_90004</name>
</gene>
<evidence type="ECO:0000313" key="1">
    <source>
        <dbReference type="EMBL" id="ERZ95531.1"/>
    </source>
</evidence>
<proteinExistence type="predicted"/>
<dbReference type="HOGENOM" id="CLU_2027980_0_0_1"/>
<dbReference type="EMBL" id="KI301183">
    <property type="protein sequence ID" value="ERZ95531.1"/>
    <property type="molecule type" value="Genomic_DNA"/>
</dbReference>
<sequence length="122" mass="14790">MMTILKSDTHNKLLLLRWFNENISLKDIKQSQKCSYESKRHKRHQEIRDNNNQALDDSTKYFGSAIKRLELIKRRMGRSDKKRPVSEKIVADIMYKLRYVPILYIFKKKFYEKSFRKVCLIC</sequence>
<protein>
    <submittedName>
        <fullName evidence="1">Uncharacterized protein</fullName>
    </submittedName>
</protein>
<accession>U9SKE6</accession>
<reference evidence="1" key="1">
    <citation type="submission" date="2013-07" db="EMBL/GenBank/DDBJ databases">
        <title>The genome of an arbuscular mycorrhizal fungus provides insights into the evolution of the oldest plant symbiosis.</title>
        <authorList>
            <consortium name="DOE Joint Genome Institute"/>
            <person name="Tisserant E."/>
            <person name="Malbreil M."/>
            <person name="Kuo A."/>
            <person name="Kohler A."/>
            <person name="Symeonidi A."/>
            <person name="Balestrini R."/>
            <person name="Charron P."/>
            <person name="Duensing N."/>
            <person name="Frei-dit-Frey N."/>
            <person name="Gianinazzi-Pearson V."/>
            <person name="Gilbert B."/>
            <person name="Handa Y."/>
            <person name="Hijri M."/>
            <person name="Kaul R."/>
            <person name="Kawaguchi M."/>
            <person name="Krajinski F."/>
            <person name="Lammers P."/>
            <person name="Lapierre D."/>
            <person name="Masclaux F.G."/>
            <person name="Murat C."/>
            <person name="Morin E."/>
            <person name="Ndikumana S."/>
            <person name="Pagni M."/>
            <person name="Petitpierre D."/>
            <person name="Requena N."/>
            <person name="Rosikiewicz P."/>
            <person name="Riley R."/>
            <person name="Saito K."/>
            <person name="San Clemente H."/>
            <person name="Shapiro H."/>
            <person name="van Tuinen D."/>
            <person name="Becard G."/>
            <person name="Bonfante P."/>
            <person name="Paszkowski U."/>
            <person name="Shachar-Hill Y."/>
            <person name="Young J.P."/>
            <person name="Sanders I.R."/>
            <person name="Henrissat B."/>
            <person name="Rensing S.A."/>
            <person name="Grigoriev I.V."/>
            <person name="Corradi N."/>
            <person name="Roux C."/>
            <person name="Martin F."/>
        </authorList>
    </citation>
    <scope>NUCLEOTIDE SEQUENCE</scope>
    <source>
        <strain evidence="1">DAOM 197198</strain>
    </source>
</reference>
<dbReference type="AlphaFoldDB" id="U9SKE6"/>
<organism evidence="1">
    <name type="scientific">Rhizophagus irregularis (strain DAOM 181602 / DAOM 197198 / MUCL 43194)</name>
    <name type="common">Arbuscular mycorrhizal fungus</name>
    <name type="synonym">Glomus intraradices</name>
    <dbReference type="NCBI Taxonomy" id="747089"/>
    <lineage>
        <taxon>Eukaryota</taxon>
        <taxon>Fungi</taxon>
        <taxon>Fungi incertae sedis</taxon>
        <taxon>Mucoromycota</taxon>
        <taxon>Glomeromycotina</taxon>
        <taxon>Glomeromycetes</taxon>
        <taxon>Glomerales</taxon>
        <taxon>Glomeraceae</taxon>
        <taxon>Rhizophagus</taxon>
    </lineage>
</organism>
<name>U9SKE6_RHIID</name>